<reference evidence="1 2" key="1">
    <citation type="submission" date="2024-04" db="EMBL/GenBank/DDBJ databases">
        <title>Tritrichomonas musculus Genome.</title>
        <authorList>
            <person name="Alves-Ferreira E."/>
            <person name="Grigg M."/>
            <person name="Lorenzi H."/>
            <person name="Galac M."/>
        </authorList>
    </citation>
    <scope>NUCLEOTIDE SEQUENCE [LARGE SCALE GENOMIC DNA]</scope>
    <source>
        <strain evidence="1 2">EAF2021</strain>
    </source>
</reference>
<dbReference type="PANTHER" id="PTHR24159:SF5">
    <property type="entry name" value="ANK_REP_REGION DOMAIN-CONTAINING PROTEIN"/>
    <property type="match status" value="1"/>
</dbReference>
<evidence type="ECO:0000313" key="1">
    <source>
        <dbReference type="EMBL" id="KAK8887761.1"/>
    </source>
</evidence>
<protein>
    <recommendedName>
        <fullName evidence="3">DUF3447 domain-containing protein</fullName>
    </recommendedName>
</protein>
<dbReference type="Proteomes" id="UP001470230">
    <property type="component" value="Unassembled WGS sequence"/>
</dbReference>
<sequence length="388" mass="46926">MNFEELKEKMKTIQNIILEFLEDESNAEENYENFIKLVSQYHIKEDKQEVKSILRLINAIGNNHQRNYNFISKIEQLLGHFKEEIQKYLSNSEIFEVFKDNQRILLFLISEKMMIIDEYIASQITSNNYINKYAKFFRTEIKSFLTEEFILKNRKQNVTLWKKEFIDDIKKEITEDFYDKRKEGENDNYLCELIRNNEVKEFGVHVNRNNISFDSHIDKSIFETNPLLNVSFSIKLIEYASFYGSIDIIRYMRINGQVELPSSTWIYAIHSRNAELIKYLEDNHVSPPANDYEIILEESIKCHHNDVSKYIIDYLMKEEEFQNDIEKKYYNNVYRYAVEHHNYCYFPTNIKYKNMFFYLCEFDYYNLVKHYLMEETIDINAKIKISII</sequence>
<organism evidence="1 2">
    <name type="scientific">Tritrichomonas musculus</name>
    <dbReference type="NCBI Taxonomy" id="1915356"/>
    <lineage>
        <taxon>Eukaryota</taxon>
        <taxon>Metamonada</taxon>
        <taxon>Parabasalia</taxon>
        <taxon>Tritrichomonadida</taxon>
        <taxon>Tritrichomonadidae</taxon>
        <taxon>Tritrichomonas</taxon>
    </lineage>
</organism>
<dbReference type="EMBL" id="JAPFFF010000006">
    <property type="protein sequence ID" value="KAK8887761.1"/>
    <property type="molecule type" value="Genomic_DNA"/>
</dbReference>
<dbReference type="SUPFAM" id="SSF48403">
    <property type="entry name" value="Ankyrin repeat"/>
    <property type="match status" value="1"/>
</dbReference>
<evidence type="ECO:0000313" key="2">
    <source>
        <dbReference type="Proteomes" id="UP001470230"/>
    </source>
</evidence>
<gene>
    <name evidence="1" type="ORF">M9Y10_038816</name>
</gene>
<proteinExistence type="predicted"/>
<accession>A0ABR2KA38</accession>
<evidence type="ECO:0008006" key="3">
    <source>
        <dbReference type="Google" id="ProtNLM"/>
    </source>
</evidence>
<keyword evidence="2" id="KW-1185">Reference proteome</keyword>
<dbReference type="InterPro" id="IPR036770">
    <property type="entry name" value="Ankyrin_rpt-contain_sf"/>
</dbReference>
<comment type="caution">
    <text evidence="1">The sequence shown here is derived from an EMBL/GenBank/DDBJ whole genome shotgun (WGS) entry which is preliminary data.</text>
</comment>
<dbReference type="PANTHER" id="PTHR24159">
    <property type="match status" value="1"/>
</dbReference>
<name>A0ABR2KA38_9EUKA</name>